<protein>
    <submittedName>
        <fullName evidence="2">Proteasome subunit beta</fullName>
    </submittedName>
</protein>
<organism evidence="1 2">
    <name type="scientific">Panagrolaimus sp. JU765</name>
    <dbReference type="NCBI Taxonomy" id="591449"/>
    <lineage>
        <taxon>Eukaryota</taxon>
        <taxon>Metazoa</taxon>
        <taxon>Ecdysozoa</taxon>
        <taxon>Nematoda</taxon>
        <taxon>Chromadorea</taxon>
        <taxon>Rhabditida</taxon>
        <taxon>Tylenchina</taxon>
        <taxon>Panagrolaimomorpha</taxon>
        <taxon>Panagrolaimoidea</taxon>
        <taxon>Panagrolaimidae</taxon>
        <taxon>Panagrolaimus</taxon>
    </lineage>
</organism>
<dbReference type="Proteomes" id="UP000887576">
    <property type="component" value="Unplaced"/>
</dbReference>
<proteinExistence type="predicted"/>
<dbReference type="WBParaSite" id="JU765_v2.g17922.t1">
    <property type="protein sequence ID" value="JU765_v2.g17922.t1"/>
    <property type="gene ID" value="JU765_v2.g17922"/>
</dbReference>
<evidence type="ECO:0000313" key="1">
    <source>
        <dbReference type="Proteomes" id="UP000887576"/>
    </source>
</evidence>
<evidence type="ECO:0000313" key="2">
    <source>
        <dbReference type="WBParaSite" id="JU765_v2.g17922.t1"/>
    </source>
</evidence>
<sequence length="257" mass="29142">MSLYEVGVHEAHMSEMKHFDKAFRNAFVNPPWKTSRIIERQQWNPYSMEGGSTLAIAGENFAVVATDTRMSQMEVNVMNRDAEKIHILNKSIMLATSGFYGDVLQLKRVLQSRLHKYRFDYRCDMTVDLCAELLARNLYYRRFFPYYTGAILAGVDEDGKGAVYSYDPVGCIERLPYTSTGAGEPMLQPFLDNQVGHVTLSEKLERPKLTIERAIGLAKDAFKMTAEREISTGDKINVAIAEAGKPIRQVTVLLRED</sequence>
<reference evidence="2" key="1">
    <citation type="submission" date="2022-11" db="UniProtKB">
        <authorList>
            <consortium name="WormBaseParasite"/>
        </authorList>
    </citation>
    <scope>IDENTIFICATION</scope>
</reference>
<name>A0AC34QNF7_9BILA</name>
<accession>A0AC34QNF7</accession>